<reference evidence="2 3" key="1">
    <citation type="submission" date="2019-02" db="EMBL/GenBank/DDBJ databases">
        <title>Complete genome sequence of Pseudomonas sp. SNU WT1 isolated from rainbow trout.</title>
        <authorList>
            <person name="Oh W.T."/>
            <person name="Park S.C."/>
        </authorList>
    </citation>
    <scope>NUCLEOTIDE SEQUENCE [LARGE SCALE GENOMIC DNA]</scope>
    <source>
        <strain evidence="2 3">SNU WT1</strain>
    </source>
</reference>
<dbReference type="RefSeq" id="WP_130265753.1">
    <property type="nucleotide sequence ID" value="NZ_CP035952.1"/>
</dbReference>
<sequence>MLSILKFRNVYLLPIVGLILFYIVPSALGVFFGERKLAFELLLLSMMSVMVYYFAYVVFRGRWFTAFYGGVLKVRVGWAFFSWVILGAYFSVIVYAAITAPGIALFEALKGGSLSDISGLREEFLRTREGWERGLLYVYAIGVSSLMPLVISQLFITRSRWRFAVLGAFLFSLALTLEKSRALVAMLPLVVIFVNTGNKKKAYAVMLWLVLLIALVSVIARGAFVSDDGAQEVNPMSGVPDEYNLFVGETSQIYYIINRIWYIPYVTAIDWLRYRETVLNDESTHGKSISAIAWISGEERVNLEQEVFAFQWGQNETGTGSANTVFYVDAYLSFDYLGVLLYSIILAFCVRVCVCSANKALIACLAISVYYVCFNSLSAVLFSGGLGFIFILALFFRIISVENDNRE</sequence>
<evidence type="ECO:0000313" key="2">
    <source>
        <dbReference type="EMBL" id="QBF27919.1"/>
    </source>
</evidence>
<feature type="transmembrane region" description="Helical" evidence="1">
    <location>
        <begin position="38"/>
        <end position="59"/>
    </location>
</feature>
<keyword evidence="1" id="KW-0472">Membrane</keyword>
<dbReference type="Proteomes" id="UP000291130">
    <property type="component" value="Chromosome"/>
</dbReference>
<dbReference type="KEGG" id="ptk:EXN22_20355"/>
<name>A0A411MM51_9PSED</name>
<feature type="transmembrane region" description="Helical" evidence="1">
    <location>
        <begin position="378"/>
        <end position="399"/>
    </location>
</feature>
<feature type="transmembrane region" description="Helical" evidence="1">
    <location>
        <begin position="163"/>
        <end position="193"/>
    </location>
</feature>
<dbReference type="AlphaFoldDB" id="A0A411MM51"/>
<dbReference type="EMBL" id="CP035952">
    <property type="protein sequence ID" value="QBF27919.1"/>
    <property type="molecule type" value="Genomic_DNA"/>
</dbReference>
<organism evidence="2 3">
    <name type="scientific">Pseudomonas tructae</name>
    <dbReference type="NCBI Taxonomy" id="2518644"/>
    <lineage>
        <taxon>Bacteria</taxon>
        <taxon>Pseudomonadati</taxon>
        <taxon>Pseudomonadota</taxon>
        <taxon>Gammaproteobacteria</taxon>
        <taxon>Pseudomonadales</taxon>
        <taxon>Pseudomonadaceae</taxon>
        <taxon>Pseudomonas</taxon>
    </lineage>
</organism>
<evidence type="ECO:0000313" key="3">
    <source>
        <dbReference type="Proteomes" id="UP000291130"/>
    </source>
</evidence>
<feature type="transmembrane region" description="Helical" evidence="1">
    <location>
        <begin position="136"/>
        <end position="156"/>
    </location>
</feature>
<proteinExistence type="predicted"/>
<protein>
    <recommendedName>
        <fullName evidence="4">Oligosaccharide repeat unit polymerase</fullName>
    </recommendedName>
</protein>
<evidence type="ECO:0000256" key="1">
    <source>
        <dbReference type="SAM" id="Phobius"/>
    </source>
</evidence>
<dbReference type="OrthoDB" id="6853542at2"/>
<feature type="transmembrane region" description="Helical" evidence="1">
    <location>
        <begin position="339"/>
        <end position="372"/>
    </location>
</feature>
<feature type="transmembrane region" description="Helical" evidence="1">
    <location>
        <begin position="12"/>
        <end position="32"/>
    </location>
</feature>
<keyword evidence="1" id="KW-0812">Transmembrane</keyword>
<feature type="transmembrane region" description="Helical" evidence="1">
    <location>
        <begin position="80"/>
        <end position="106"/>
    </location>
</feature>
<accession>A0A411MM51</accession>
<evidence type="ECO:0008006" key="4">
    <source>
        <dbReference type="Google" id="ProtNLM"/>
    </source>
</evidence>
<keyword evidence="3" id="KW-1185">Reference proteome</keyword>
<gene>
    <name evidence="2" type="ORF">EXN22_20355</name>
</gene>
<keyword evidence="1" id="KW-1133">Transmembrane helix</keyword>
<feature type="transmembrane region" description="Helical" evidence="1">
    <location>
        <begin position="205"/>
        <end position="224"/>
    </location>
</feature>